<dbReference type="Gene3D" id="3.40.50.150">
    <property type="entry name" value="Vaccinia Virus protein VP39"/>
    <property type="match status" value="1"/>
</dbReference>
<name>A0ABW2KF71_9ACTN</name>
<dbReference type="RefSeq" id="WP_379870505.1">
    <property type="nucleotide sequence ID" value="NZ_JBHTBH010000004.1"/>
</dbReference>
<dbReference type="PANTHER" id="PTHR43712">
    <property type="entry name" value="PUTATIVE (AFU_ORTHOLOGUE AFUA_4G14580)-RELATED"/>
    <property type="match status" value="1"/>
</dbReference>
<comment type="caution">
    <text evidence="6">The sequence shown here is derived from an EMBL/GenBank/DDBJ whole genome shotgun (WGS) entry which is preliminary data.</text>
</comment>
<organism evidence="6 7">
    <name type="scientific">Marinactinospora rubrisoli</name>
    <dbReference type="NCBI Taxonomy" id="2715399"/>
    <lineage>
        <taxon>Bacteria</taxon>
        <taxon>Bacillati</taxon>
        <taxon>Actinomycetota</taxon>
        <taxon>Actinomycetes</taxon>
        <taxon>Streptosporangiales</taxon>
        <taxon>Nocardiopsidaceae</taxon>
        <taxon>Marinactinospora</taxon>
    </lineage>
</organism>
<gene>
    <name evidence="6" type="ORF">ACFQRF_09235</name>
</gene>
<evidence type="ECO:0000313" key="6">
    <source>
        <dbReference type="EMBL" id="MFC7327925.1"/>
    </source>
</evidence>
<dbReference type="Proteomes" id="UP001596540">
    <property type="component" value="Unassembled WGS sequence"/>
</dbReference>
<dbReference type="SUPFAM" id="SSF53335">
    <property type="entry name" value="S-adenosyl-L-methionine-dependent methyltransferases"/>
    <property type="match status" value="1"/>
</dbReference>
<evidence type="ECO:0000259" key="5">
    <source>
        <dbReference type="Pfam" id="PF08100"/>
    </source>
</evidence>
<reference evidence="7" key="1">
    <citation type="journal article" date="2019" name="Int. J. Syst. Evol. Microbiol.">
        <title>The Global Catalogue of Microorganisms (GCM) 10K type strain sequencing project: providing services to taxonomists for standard genome sequencing and annotation.</title>
        <authorList>
            <consortium name="The Broad Institute Genomics Platform"/>
            <consortium name="The Broad Institute Genome Sequencing Center for Infectious Disease"/>
            <person name="Wu L."/>
            <person name="Ma J."/>
        </authorList>
    </citation>
    <scope>NUCLEOTIDE SEQUENCE [LARGE SCALE GENOMIC DNA]</scope>
    <source>
        <strain evidence="7">CGMCC 4.7382</strain>
    </source>
</reference>
<feature type="domain" description="O-methyltransferase C-terminal" evidence="4">
    <location>
        <begin position="118"/>
        <end position="327"/>
    </location>
</feature>
<dbReference type="PROSITE" id="PS51683">
    <property type="entry name" value="SAM_OMT_II"/>
    <property type="match status" value="1"/>
</dbReference>
<dbReference type="EMBL" id="JBHTBH010000004">
    <property type="protein sequence ID" value="MFC7327925.1"/>
    <property type="molecule type" value="Genomic_DNA"/>
</dbReference>
<keyword evidence="3" id="KW-0949">S-adenosyl-L-methionine</keyword>
<dbReference type="CDD" id="cd02440">
    <property type="entry name" value="AdoMet_MTases"/>
    <property type="match status" value="1"/>
</dbReference>
<evidence type="ECO:0000256" key="1">
    <source>
        <dbReference type="ARBA" id="ARBA00022603"/>
    </source>
</evidence>
<feature type="domain" description="O-methyltransferase dimerisation" evidence="5">
    <location>
        <begin position="20"/>
        <end position="95"/>
    </location>
</feature>
<dbReference type="GO" id="GO:0008168">
    <property type="term" value="F:methyltransferase activity"/>
    <property type="evidence" value="ECO:0007669"/>
    <property type="project" value="UniProtKB-KW"/>
</dbReference>
<proteinExistence type="predicted"/>
<evidence type="ECO:0000256" key="3">
    <source>
        <dbReference type="ARBA" id="ARBA00022691"/>
    </source>
</evidence>
<evidence type="ECO:0000256" key="2">
    <source>
        <dbReference type="ARBA" id="ARBA00022679"/>
    </source>
</evidence>
<dbReference type="GO" id="GO:0032259">
    <property type="term" value="P:methylation"/>
    <property type="evidence" value="ECO:0007669"/>
    <property type="project" value="UniProtKB-KW"/>
</dbReference>
<dbReference type="SUPFAM" id="SSF46785">
    <property type="entry name" value="Winged helix' DNA-binding domain"/>
    <property type="match status" value="1"/>
</dbReference>
<dbReference type="Gene3D" id="1.10.10.10">
    <property type="entry name" value="Winged helix-like DNA-binding domain superfamily/Winged helix DNA-binding domain"/>
    <property type="match status" value="1"/>
</dbReference>
<dbReference type="InterPro" id="IPR036388">
    <property type="entry name" value="WH-like_DNA-bd_sf"/>
</dbReference>
<protein>
    <submittedName>
        <fullName evidence="6">Methyltransferase</fullName>
    </submittedName>
</protein>
<sequence>MEWSQEPAPVALRARGDVFRMASGFMAAQVAGSAARLRVMDRIGDGERTAEALAAECGTDAQAMLRLLRAMAALGLLAENAPGRFSPTVAGSLLRTDLPGSVHAFVLMLTDPALTRAWEHLEVSIRTGRTAFDGVFGTDFFSYLGEDAELSARFNTAMSDTTRATAAALPEYCDFGRFRTVVDVGGGDGTLLAQVLSAHPALRGIVFDTHEGLAQTEETLRRAGVGERCSLASGDFFAAVPGGGDLYLLKSVLHDWDDERAVTILGNCRRVIPGHGRLLIIEPVLPATVDASVPAILYLNDLNMLVNLGGRERTRAEFAALCERAGFTLASVTPLWPPHEFSLIEAVPAPPGDGAAR</sequence>
<keyword evidence="1 6" id="KW-0489">Methyltransferase</keyword>
<keyword evidence="2" id="KW-0808">Transferase</keyword>
<evidence type="ECO:0000313" key="7">
    <source>
        <dbReference type="Proteomes" id="UP001596540"/>
    </source>
</evidence>
<dbReference type="PIRSF" id="PIRSF005739">
    <property type="entry name" value="O-mtase"/>
    <property type="match status" value="1"/>
</dbReference>
<dbReference type="InterPro" id="IPR012967">
    <property type="entry name" value="COMT_dimerisation"/>
</dbReference>
<evidence type="ECO:0000259" key="4">
    <source>
        <dbReference type="Pfam" id="PF00891"/>
    </source>
</evidence>
<dbReference type="Pfam" id="PF00891">
    <property type="entry name" value="Methyltransf_2"/>
    <property type="match status" value="1"/>
</dbReference>
<dbReference type="Pfam" id="PF08100">
    <property type="entry name" value="Dimerisation"/>
    <property type="match status" value="1"/>
</dbReference>
<dbReference type="InterPro" id="IPR029063">
    <property type="entry name" value="SAM-dependent_MTases_sf"/>
</dbReference>
<accession>A0ABW2KF71</accession>
<dbReference type="InterPro" id="IPR001077">
    <property type="entry name" value="COMT_C"/>
</dbReference>
<dbReference type="InterPro" id="IPR036390">
    <property type="entry name" value="WH_DNA-bd_sf"/>
</dbReference>
<dbReference type="InterPro" id="IPR016461">
    <property type="entry name" value="COMT-like"/>
</dbReference>
<dbReference type="PANTHER" id="PTHR43712:SF2">
    <property type="entry name" value="O-METHYLTRANSFERASE CICE"/>
    <property type="match status" value="1"/>
</dbReference>
<keyword evidence="7" id="KW-1185">Reference proteome</keyword>
<dbReference type="Gene3D" id="1.10.287.1350">
    <property type="match status" value="1"/>
</dbReference>